<dbReference type="InterPro" id="IPR038333">
    <property type="entry name" value="T1MK-like_N_sf"/>
</dbReference>
<evidence type="ECO:0000256" key="6">
    <source>
        <dbReference type="ARBA" id="ARBA00022747"/>
    </source>
</evidence>
<feature type="domain" description="DNA methylase adenine-specific" evidence="8">
    <location>
        <begin position="109"/>
        <end position="412"/>
    </location>
</feature>
<evidence type="ECO:0000313" key="10">
    <source>
        <dbReference type="EMBL" id="MFF5290353.1"/>
    </source>
</evidence>
<comment type="similarity">
    <text evidence="1">Belongs to the N(4)/N(6)-methyltransferase family.</text>
</comment>
<comment type="caution">
    <text evidence="10">The sequence shown here is derived from an EMBL/GenBank/DDBJ whole genome shotgun (WGS) entry which is preliminary data.</text>
</comment>
<gene>
    <name evidence="10" type="ORF">ACFY35_12975</name>
</gene>
<dbReference type="PANTHER" id="PTHR42998">
    <property type="entry name" value="TYPE I RESTRICTION ENZYME HINDVIIP M PROTEIN-RELATED"/>
    <property type="match status" value="1"/>
</dbReference>
<keyword evidence="5" id="KW-0949">S-adenosyl-L-methionine</keyword>
<name>A0ABW6WAL3_9ACTN</name>
<feature type="domain" description="N6 adenine-specific DNA methyltransferase N-terminal" evidence="9">
    <location>
        <begin position="12"/>
        <end position="47"/>
    </location>
</feature>
<evidence type="ECO:0000256" key="7">
    <source>
        <dbReference type="ARBA" id="ARBA00047942"/>
    </source>
</evidence>
<accession>A0ABW6WAL3</accession>
<dbReference type="RefSeq" id="WP_245577130.1">
    <property type="nucleotide sequence ID" value="NZ_JBIAZU010000002.1"/>
</dbReference>
<dbReference type="Gene3D" id="3.40.50.150">
    <property type="entry name" value="Vaccinia Virus protein VP39"/>
    <property type="match status" value="1"/>
</dbReference>
<evidence type="ECO:0000256" key="1">
    <source>
        <dbReference type="ARBA" id="ARBA00006594"/>
    </source>
</evidence>
<keyword evidence="3 10" id="KW-0489">Methyltransferase</keyword>
<dbReference type="InterPro" id="IPR029063">
    <property type="entry name" value="SAM-dependent_MTases_sf"/>
</dbReference>
<keyword evidence="4" id="KW-0808">Transferase</keyword>
<dbReference type="InterPro" id="IPR003356">
    <property type="entry name" value="DNA_methylase_A-5"/>
</dbReference>
<evidence type="ECO:0000313" key="11">
    <source>
        <dbReference type="Proteomes" id="UP001602245"/>
    </source>
</evidence>
<dbReference type="EMBL" id="JBIAZU010000002">
    <property type="protein sequence ID" value="MFF5290353.1"/>
    <property type="molecule type" value="Genomic_DNA"/>
</dbReference>
<comment type="catalytic activity">
    <reaction evidence="7">
        <text>a 2'-deoxyadenosine in DNA + S-adenosyl-L-methionine = an N(6)-methyl-2'-deoxyadenosine in DNA + S-adenosyl-L-homocysteine + H(+)</text>
        <dbReference type="Rhea" id="RHEA:15197"/>
        <dbReference type="Rhea" id="RHEA-COMP:12418"/>
        <dbReference type="Rhea" id="RHEA-COMP:12419"/>
        <dbReference type="ChEBI" id="CHEBI:15378"/>
        <dbReference type="ChEBI" id="CHEBI:57856"/>
        <dbReference type="ChEBI" id="CHEBI:59789"/>
        <dbReference type="ChEBI" id="CHEBI:90615"/>
        <dbReference type="ChEBI" id="CHEBI:90616"/>
        <dbReference type="EC" id="2.1.1.72"/>
    </reaction>
</comment>
<evidence type="ECO:0000256" key="4">
    <source>
        <dbReference type="ARBA" id="ARBA00022679"/>
    </source>
</evidence>
<dbReference type="EC" id="2.1.1.72" evidence="2"/>
<evidence type="ECO:0000256" key="3">
    <source>
        <dbReference type="ARBA" id="ARBA00022603"/>
    </source>
</evidence>
<dbReference type="Pfam" id="PF12161">
    <property type="entry name" value="HsdM_N"/>
    <property type="match status" value="1"/>
</dbReference>
<proteinExistence type="inferred from homology"/>
<dbReference type="GO" id="GO:0032259">
    <property type="term" value="P:methylation"/>
    <property type="evidence" value="ECO:0007669"/>
    <property type="project" value="UniProtKB-KW"/>
</dbReference>
<dbReference type="InterPro" id="IPR002052">
    <property type="entry name" value="DNA_methylase_N6_adenine_CS"/>
</dbReference>
<sequence length="452" mass="49453">MTGGPSTTREIQDILWRAAEKLRGSVDAGEYKEFILGLVFLKYVSDRGVLGVRWAELADADAERLDAALEAIARDNPALAGVLPTVFGRVDRQRLRELVLLIGDATFSDGDVLGEAYEYLLERFARAEGKRAGEFYTPAAVVRLLVEMLEPFRGTVYDPCCGSGGMFVQAAKFVGRHRDIAVRGQESNERTWRLARMNLAIHGMDPGGIAWADTFARDLHPGVRADFILANPPFNQAGWQRDPGDPRWKYGLPPLSNANFAWLQHIVAKLGDGGTAGVVLSNGSMSSRQSGEGAIREALVRDDLVACMVALPGNLFRTTAIPACVWFLARDKGDRRGRILFVDARGLGTMTDRTERLLTAADVARVADTFHAWRRTGYADVPGFCYSATTAEVAAQDYVLTPGRYVGAAAGEKDAEPVADRIARLTGELYAQFDESARLEAAVRDQLRRLDG</sequence>
<dbReference type="InterPro" id="IPR022749">
    <property type="entry name" value="D12N6_MeTrfase_N"/>
</dbReference>
<dbReference type="PANTHER" id="PTHR42998:SF1">
    <property type="entry name" value="TYPE I RESTRICTION ENZYME HINDI METHYLASE SUBUNIT"/>
    <property type="match status" value="1"/>
</dbReference>
<keyword evidence="11" id="KW-1185">Reference proteome</keyword>
<dbReference type="InterPro" id="IPR052916">
    <property type="entry name" value="Type-I_RE_MTase_Subunit"/>
</dbReference>
<reference evidence="10 11" key="1">
    <citation type="submission" date="2024-10" db="EMBL/GenBank/DDBJ databases">
        <title>The Natural Products Discovery Center: Release of the First 8490 Sequenced Strains for Exploring Actinobacteria Biosynthetic Diversity.</title>
        <authorList>
            <person name="Kalkreuter E."/>
            <person name="Kautsar S.A."/>
            <person name="Yang D."/>
            <person name="Bader C.D."/>
            <person name="Teijaro C.N."/>
            <person name="Fluegel L."/>
            <person name="Davis C.M."/>
            <person name="Simpson J.R."/>
            <person name="Lauterbach L."/>
            <person name="Steele A.D."/>
            <person name="Gui C."/>
            <person name="Meng S."/>
            <person name="Li G."/>
            <person name="Viehrig K."/>
            <person name="Ye F."/>
            <person name="Su P."/>
            <person name="Kiefer A.F."/>
            <person name="Nichols A."/>
            <person name="Cepeda A.J."/>
            <person name="Yan W."/>
            <person name="Fan B."/>
            <person name="Jiang Y."/>
            <person name="Adhikari A."/>
            <person name="Zheng C.-J."/>
            <person name="Schuster L."/>
            <person name="Cowan T.M."/>
            <person name="Smanski M.J."/>
            <person name="Chevrette M.G."/>
            <person name="De Carvalho L.P.S."/>
            <person name="Shen B."/>
        </authorList>
    </citation>
    <scope>NUCLEOTIDE SEQUENCE [LARGE SCALE GENOMIC DNA]</scope>
    <source>
        <strain evidence="10 11">NPDC000087</strain>
    </source>
</reference>
<dbReference type="PROSITE" id="PS00092">
    <property type="entry name" value="N6_MTASE"/>
    <property type="match status" value="1"/>
</dbReference>
<dbReference type="Pfam" id="PF02384">
    <property type="entry name" value="N6_Mtase"/>
    <property type="match status" value="1"/>
</dbReference>
<evidence type="ECO:0000256" key="2">
    <source>
        <dbReference type="ARBA" id="ARBA00011900"/>
    </source>
</evidence>
<organism evidence="10 11">
    <name type="scientific">Paractinoplanes globisporus</name>
    <dbReference type="NCBI Taxonomy" id="113565"/>
    <lineage>
        <taxon>Bacteria</taxon>
        <taxon>Bacillati</taxon>
        <taxon>Actinomycetota</taxon>
        <taxon>Actinomycetes</taxon>
        <taxon>Micromonosporales</taxon>
        <taxon>Micromonosporaceae</taxon>
        <taxon>Paractinoplanes</taxon>
    </lineage>
</organism>
<keyword evidence="6" id="KW-0680">Restriction system</keyword>
<evidence type="ECO:0000259" key="8">
    <source>
        <dbReference type="Pfam" id="PF02384"/>
    </source>
</evidence>
<evidence type="ECO:0000256" key="5">
    <source>
        <dbReference type="ARBA" id="ARBA00022691"/>
    </source>
</evidence>
<dbReference type="PRINTS" id="PR00507">
    <property type="entry name" value="N12N6MTFRASE"/>
</dbReference>
<protein>
    <recommendedName>
        <fullName evidence="2">site-specific DNA-methyltransferase (adenine-specific)</fullName>
        <ecNumber evidence="2">2.1.1.72</ecNumber>
    </recommendedName>
</protein>
<dbReference type="Gene3D" id="1.20.1260.30">
    <property type="match status" value="1"/>
</dbReference>
<evidence type="ECO:0000259" key="9">
    <source>
        <dbReference type="Pfam" id="PF12161"/>
    </source>
</evidence>
<dbReference type="GO" id="GO:0008168">
    <property type="term" value="F:methyltransferase activity"/>
    <property type="evidence" value="ECO:0007669"/>
    <property type="project" value="UniProtKB-KW"/>
</dbReference>
<dbReference type="Proteomes" id="UP001602245">
    <property type="component" value="Unassembled WGS sequence"/>
</dbReference>
<dbReference type="SUPFAM" id="SSF53335">
    <property type="entry name" value="S-adenosyl-L-methionine-dependent methyltransferases"/>
    <property type="match status" value="1"/>
</dbReference>